<proteinExistence type="predicted"/>
<sequence length="97" mass="10712">MSVLYHPGKVNVVEDSLSLISMCSVYHIEKEEKELLGDVHILAQLGVQLVDSIIVGVIVHNDLKSSIVLDVKSKQGLDPIFVELKEVVLKKSVEVFS</sequence>
<dbReference type="EMBL" id="CP133620">
    <property type="protein sequence ID" value="WMV45831.1"/>
    <property type="molecule type" value="Genomic_DNA"/>
</dbReference>
<gene>
    <name evidence="1" type="ORF">MTR67_039216</name>
</gene>
<name>A0AAF0UHN2_SOLVR</name>
<organism evidence="1 2">
    <name type="scientific">Solanum verrucosum</name>
    <dbReference type="NCBI Taxonomy" id="315347"/>
    <lineage>
        <taxon>Eukaryota</taxon>
        <taxon>Viridiplantae</taxon>
        <taxon>Streptophyta</taxon>
        <taxon>Embryophyta</taxon>
        <taxon>Tracheophyta</taxon>
        <taxon>Spermatophyta</taxon>
        <taxon>Magnoliopsida</taxon>
        <taxon>eudicotyledons</taxon>
        <taxon>Gunneridae</taxon>
        <taxon>Pentapetalae</taxon>
        <taxon>asterids</taxon>
        <taxon>lamiids</taxon>
        <taxon>Solanales</taxon>
        <taxon>Solanaceae</taxon>
        <taxon>Solanoideae</taxon>
        <taxon>Solaneae</taxon>
        <taxon>Solanum</taxon>
    </lineage>
</organism>
<protein>
    <submittedName>
        <fullName evidence="1">Uncharacterized protein</fullName>
    </submittedName>
</protein>
<dbReference type="Proteomes" id="UP001234989">
    <property type="component" value="Chromosome 9"/>
</dbReference>
<reference evidence="1" key="1">
    <citation type="submission" date="2023-08" db="EMBL/GenBank/DDBJ databases">
        <title>A de novo genome assembly of Solanum verrucosum Schlechtendal, a Mexican diploid species geographically isolated from the other diploid A-genome species in potato relatives.</title>
        <authorList>
            <person name="Hosaka K."/>
        </authorList>
    </citation>
    <scope>NUCLEOTIDE SEQUENCE</scope>
    <source>
        <tissue evidence="1">Young leaves</tissue>
    </source>
</reference>
<dbReference type="AlphaFoldDB" id="A0AAF0UHN2"/>
<evidence type="ECO:0000313" key="1">
    <source>
        <dbReference type="EMBL" id="WMV45831.1"/>
    </source>
</evidence>
<accession>A0AAF0UHN2</accession>
<evidence type="ECO:0000313" key="2">
    <source>
        <dbReference type="Proteomes" id="UP001234989"/>
    </source>
</evidence>
<keyword evidence="2" id="KW-1185">Reference proteome</keyword>